<feature type="region of interest" description="Disordered" evidence="1">
    <location>
        <begin position="1"/>
        <end position="26"/>
    </location>
</feature>
<proteinExistence type="predicted"/>
<name>A0ABD2Y5M3_9GENT</name>
<organism evidence="2 3">
    <name type="scientific">Cinchona calisaya</name>
    <dbReference type="NCBI Taxonomy" id="153742"/>
    <lineage>
        <taxon>Eukaryota</taxon>
        <taxon>Viridiplantae</taxon>
        <taxon>Streptophyta</taxon>
        <taxon>Embryophyta</taxon>
        <taxon>Tracheophyta</taxon>
        <taxon>Spermatophyta</taxon>
        <taxon>Magnoliopsida</taxon>
        <taxon>eudicotyledons</taxon>
        <taxon>Gunneridae</taxon>
        <taxon>Pentapetalae</taxon>
        <taxon>asterids</taxon>
        <taxon>lamiids</taxon>
        <taxon>Gentianales</taxon>
        <taxon>Rubiaceae</taxon>
        <taxon>Cinchonoideae</taxon>
        <taxon>Cinchoneae</taxon>
        <taxon>Cinchona</taxon>
    </lineage>
</organism>
<accession>A0ABD2Y5M3</accession>
<evidence type="ECO:0000313" key="3">
    <source>
        <dbReference type="Proteomes" id="UP001630127"/>
    </source>
</evidence>
<dbReference type="EMBL" id="JBJUIK010000015">
    <property type="protein sequence ID" value="KAL3501115.1"/>
    <property type="molecule type" value="Genomic_DNA"/>
</dbReference>
<reference evidence="2 3" key="1">
    <citation type="submission" date="2024-11" db="EMBL/GenBank/DDBJ databases">
        <title>A near-complete genome assembly of Cinchona calisaya.</title>
        <authorList>
            <person name="Lian D.C."/>
            <person name="Zhao X.W."/>
            <person name="Wei L."/>
        </authorList>
    </citation>
    <scope>NUCLEOTIDE SEQUENCE [LARGE SCALE GENOMIC DNA]</scope>
    <source>
        <tissue evidence="2">Nenye</tissue>
    </source>
</reference>
<protein>
    <submittedName>
        <fullName evidence="2">Uncharacterized protein</fullName>
    </submittedName>
</protein>
<sequence length="67" mass="7285">MKMGTKSLNLWKKGSGEGEMGAQGRKWGPHEVVVSCDPPEKADVEVQEWFRLEGQGAVEGGNIMLLA</sequence>
<comment type="caution">
    <text evidence="2">The sequence shown here is derived from an EMBL/GenBank/DDBJ whole genome shotgun (WGS) entry which is preliminary data.</text>
</comment>
<keyword evidence="3" id="KW-1185">Reference proteome</keyword>
<gene>
    <name evidence="2" type="ORF">ACH5RR_035564</name>
</gene>
<dbReference type="Proteomes" id="UP001630127">
    <property type="component" value="Unassembled WGS sequence"/>
</dbReference>
<dbReference type="AlphaFoldDB" id="A0ABD2Y5M3"/>
<evidence type="ECO:0000313" key="2">
    <source>
        <dbReference type="EMBL" id="KAL3501115.1"/>
    </source>
</evidence>
<evidence type="ECO:0000256" key="1">
    <source>
        <dbReference type="SAM" id="MobiDB-lite"/>
    </source>
</evidence>